<evidence type="ECO:0000313" key="2">
    <source>
        <dbReference type="Proteomes" id="UP000095564"/>
    </source>
</evidence>
<sequence>MNLYEYKLVVGKIKVKKYEVTEGRTAYKLNSSSTRDCFEYNDSNNLAKNEMEKVLNKQKEWERDNSLFMDGDVLYFHSTDNDIKKAKKEFGNYLKNVLREYDRILANIKKNRFVLTATGKQLYNDKIKIEEVD</sequence>
<organism evidence="1 2">
    <name type="scientific">Anaerostipes hadrus</name>
    <dbReference type="NCBI Taxonomy" id="649756"/>
    <lineage>
        <taxon>Bacteria</taxon>
        <taxon>Bacillati</taxon>
        <taxon>Bacillota</taxon>
        <taxon>Clostridia</taxon>
        <taxon>Lachnospirales</taxon>
        <taxon>Lachnospiraceae</taxon>
        <taxon>Anaerostipes</taxon>
    </lineage>
</organism>
<reference evidence="1 2" key="1">
    <citation type="submission" date="2015-09" db="EMBL/GenBank/DDBJ databases">
        <authorList>
            <consortium name="Pathogen Informatics"/>
        </authorList>
    </citation>
    <scope>NUCLEOTIDE SEQUENCE [LARGE SCALE GENOMIC DNA]</scope>
    <source>
        <strain evidence="1 2">2789STDY5834908</strain>
    </source>
</reference>
<evidence type="ECO:0000313" key="1">
    <source>
        <dbReference type="EMBL" id="CUP52472.1"/>
    </source>
</evidence>
<accession>A0A174NUN2</accession>
<name>A0A174NUN2_ANAHA</name>
<dbReference type="EMBL" id="CZAU01000013">
    <property type="protein sequence ID" value="CUP52472.1"/>
    <property type="molecule type" value="Genomic_DNA"/>
</dbReference>
<dbReference type="RefSeq" id="WP_055160093.1">
    <property type="nucleotide sequence ID" value="NZ_CZAU01000013.1"/>
</dbReference>
<protein>
    <submittedName>
        <fullName evidence="1">Uncharacterized protein</fullName>
    </submittedName>
</protein>
<gene>
    <name evidence="1" type="ORF">ERS852520_01561</name>
</gene>
<dbReference type="Proteomes" id="UP000095564">
    <property type="component" value="Unassembled WGS sequence"/>
</dbReference>
<dbReference type="AlphaFoldDB" id="A0A174NUN2"/>
<proteinExistence type="predicted"/>